<dbReference type="EC" id="4.2.1.135" evidence="4"/>
<proteinExistence type="inferred from homology"/>
<keyword evidence="4" id="KW-0456">Lyase</keyword>
<dbReference type="Pfam" id="PF13727">
    <property type="entry name" value="CoA_binding_3"/>
    <property type="match status" value="1"/>
</dbReference>
<feature type="transmembrane region" description="Helical" evidence="2">
    <location>
        <begin position="12"/>
        <end position="29"/>
    </location>
</feature>
<dbReference type="InterPro" id="IPR003869">
    <property type="entry name" value="Polysac_CapD-like"/>
</dbReference>
<evidence type="ECO:0000313" key="4">
    <source>
        <dbReference type="EMBL" id="OIR06999.1"/>
    </source>
</evidence>
<evidence type="ECO:0000256" key="2">
    <source>
        <dbReference type="SAM" id="Phobius"/>
    </source>
</evidence>
<dbReference type="PANTHER" id="PTHR43318:SF1">
    <property type="entry name" value="POLYSACCHARIDE BIOSYNTHESIS PROTEIN EPSC-RELATED"/>
    <property type="match status" value="1"/>
</dbReference>
<comment type="caution">
    <text evidence="4">The sequence shown here is derived from an EMBL/GenBank/DDBJ whole genome shotgun (WGS) entry which is preliminary data.</text>
</comment>
<accession>A0A1J5SF15</accession>
<protein>
    <submittedName>
        <fullName evidence="4">UDP-N-acetyl-alpha-D-glucosamine C6 dehydratase</fullName>
        <ecNumber evidence="4">4.2.1.135</ecNumber>
    </submittedName>
</protein>
<dbReference type="AlphaFoldDB" id="A0A1J5SF15"/>
<feature type="domain" description="Polysaccharide biosynthesis protein CapD-like" evidence="3">
    <location>
        <begin position="287"/>
        <end position="572"/>
    </location>
</feature>
<organism evidence="4">
    <name type="scientific">mine drainage metagenome</name>
    <dbReference type="NCBI Taxonomy" id="410659"/>
    <lineage>
        <taxon>unclassified sequences</taxon>
        <taxon>metagenomes</taxon>
        <taxon>ecological metagenomes</taxon>
    </lineage>
</organism>
<dbReference type="Gene3D" id="3.40.50.720">
    <property type="entry name" value="NAD(P)-binding Rossmann-like Domain"/>
    <property type="match status" value="2"/>
</dbReference>
<dbReference type="SUPFAM" id="SSF53335">
    <property type="entry name" value="S-adenosyl-L-methionine-dependent methyltransferases"/>
    <property type="match status" value="1"/>
</dbReference>
<gene>
    <name evidence="4" type="primary">pglF_3</name>
    <name evidence="4" type="ORF">GALL_109060</name>
</gene>
<reference evidence="4" key="1">
    <citation type="submission" date="2016-10" db="EMBL/GenBank/DDBJ databases">
        <title>Sequence of Gallionella enrichment culture.</title>
        <authorList>
            <person name="Poehlein A."/>
            <person name="Muehling M."/>
            <person name="Daniel R."/>
        </authorList>
    </citation>
    <scope>NUCLEOTIDE SEQUENCE</scope>
</reference>
<dbReference type="EMBL" id="MLJW01000040">
    <property type="protein sequence ID" value="OIR06999.1"/>
    <property type="molecule type" value="Genomic_DNA"/>
</dbReference>
<dbReference type="InterPro" id="IPR029063">
    <property type="entry name" value="SAM-dependent_MTases_sf"/>
</dbReference>
<sequence length="639" mass="72067">MFKKISIVPRWIILFLDLSIACISFSLAYLVKQNFILSGIVWQELLENLFFLTLVNIAVFTSVRTFSGIVRYTGPQDALRILISVAVSSFILFSFNYFPLASSYINNFSNVVLIVYFTFCFLGLISYRMLVKYIFGYIRNYQRDRKMVIIYGAGEAGVATKRVLENHSTNNVNIIAFIDDDLKKVGKVLDGVKIISSKMLKEYALKSLPDELIIAVFELPLERKTELVDFCLDNDIKVLNVPPVQQWVDGSFSAIQLKAIKIEQLLERESIKINNKEICDQIKHKRILVTGAAGSIGSEIVKQLTEYNPEMIILCDQAETPLHNLQLELAAIKTTAICIPYLADITNETRMRDLFKQFEPHYVYHAAAYKHVPMMEVSPIEAIRNNVLGTQLLADLSVAHKVQRFVMISTDKAVNPTNVMGASKRLAEIYVQGLSDQPLHGTKFITTRFGNVLGSNGSVINLFKEQIQNGGPVTVTHPNITRYFMTIPEACQLVLEAGSMGKGGEIFVFDMGKPINIADLAKKMIRLFGLTPGIDISITYTGLRPGEKLYEELLNDAENTTHTYNEKIMIAKVRPVNMKNVKTNFEELQYMLESVNNDMELVSKMKEFVPEFLSNNSVFEELDAKEAEYGNVISINRAG</sequence>
<keyword evidence="2" id="KW-0472">Membrane</keyword>
<feature type="transmembrane region" description="Helical" evidence="2">
    <location>
        <begin position="49"/>
        <end position="66"/>
    </location>
</feature>
<dbReference type="InterPro" id="IPR051203">
    <property type="entry name" value="Polysaccharide_Synthase-Rel"/>
</dbReference>
<dbReference type="SUPFAM" id="SSF51735">
    <property type="entry name" value="NAD(P)-binding Rossmann-fold domains"/>
    <property type="match status" value="1"/>
</dbReference>
<name>A0A1J5SF15_9ZZZZ</name>
<feature type="transmembrane region" description="Helical" evidence="2">
    <location>
        <begin position="78"/>
        <end position="98"/>
    </location>
</feature>
<evidence type="ECO:0000256" key="1">
    <source>
        <dbReference type="ARBA" id="ARBA00007430"/>
    </source>
</evidence>
<dbReference type="InterPro" id="IPR036291">
    <property type="entry name" value="NAD(P)-bd_dom_sf"/>
</dbReference>
<keyword evidence="2" id="KW-1133">Transmembrane helix</keyword>
<dbReference type="CDD" id="cd05237">
    <property type="entry name" value="UDP_invert_4-6DH_SDR_e"/>
    <property type="match status" value="1"/>
</dbReference>
<dbReference type="PANTHER" id="PTHR43318">
    <property type="entry name" value="UDP-N-ACETYLGLUCOSAMINE 4,6-DEHYDRATASE"/>
    <property type="match status" value="1"/>
</dbReference>
<dbReference type="GO" id="GO:0016829">
    <property type="term" value="F:lyase activity"/>
    <property type="evidence" value="ECO:0007669"/>
    <property type="project" value="UniProtKB-KW"/>
</dbReference>
<evidence type="ECO:0000259" key="3">
    <source>
        <dbReference type="Pfam" id="PF02719"/>
    </source>
</evidence>
<keyword evidence="2" id="KW-0812">Transmembrane</keyword>
<comment type="similarity">
    <text evidence="1">Belongs to the polysaccharide synthase family.</text>
</comment>
<feature type="transmembrane region" description="Helical" evidence="2">
    <location>
        <begin position="110"/>
        <end position="130"/>
    </location>
</feature>
<dbReference type="Pfam" id="PF02719">
    <property type="entry name" value="Polysacc_synt_2"/>
    <property type="match status" value="1"/>
</dbReference>